<reference evidence="1 2" key="1">
    <citation type="journal article" date="2010" name="BMC Genomics">
        <title>Genome analysis and comparative genomics of a Giardia intestinalis assemblage E isolate.</title>
        <authorList>
            <person name="Jerlstrom-Hultqvist J."/>
            <person name="Franzen O."/>
            <person name="Ankarklev J."/>
            <person name="Xu F."/>
            <person name="Nohynkova E."/>
            <person name="Andersson J.O."/>
            <person name="Svard S.G."/>
            <person name="Andersson B."/>
        </authorList>
    </citation>
    <scope>NUCLEOTIDE SEQUENCE [LARGE SCALE GENOMIC DNA]</scope>
    <source>
        <strain evidence="1 2">P15</strain>
    </source>
</reference>
<gene>
    <name evidence="1" type="ORF">GLP15_508</name>
</gene>
<organism evidence="1 2">
    <name type="scientific">Giardia intestinalis (strain P15)</name>
    <name type="common">Giardia lamblia</name>
    <dbReference type="NCBI Taxonomy" id="658858"/>
    <lineage>
        <taxon>Eukaryota</taxon>
        <taxon>Metamonada</taxon>
        <taxon>Diplomonadida</taxon>
        <taxon>Hexamitidae</taxon>
        <taxon>Giardiinae</taxon>
        <taxon>Giardia</taxon>
    </lineage>
</organism>
<dbReference type="EMBL" id="ACVC01000198">
    <property type="protein sequence ID" value="EFO61967.1"/>
    <property type="molecule type" value="Genomic_DNA"/>
</dbReference>
<comment type="caution">
    <text evidence="1">The sequence shown here is derived from an EMBL/GenBank/DDBJ whole genome shotgun (WGS) entry which is preliminary data.</text>
</comment>
<name>E1F6D9_GIAIA</name>
<dbReference type="VEuPathDB" id="GiardiaDB:GLP15_508"/>
<dbReference type="OMA" id="MIADRHE"/>
<proteinExistence type="predicted"/>
<dbReference type="OrthoDB" id="10255612at2759"/>
<evidence type="ECO:0000313" key="1">
    <source>
        <dbReference type="EMBL" id="EFO61967.1"/>
    </source>
</evidence>
<accession>E1F6D9</accession>
<protein>
    <submittedName>
        <fullName evidence="1">Uncharacterized protein</fullName>
    </submittedName>
</protein>
<dbReference type="AlphaFoldDB" id="E1F6D9"/>
<dbReference type="Proteomes" id="UP000008974">
    <property type="component" value="Unassembled WGS sequence"/>
</dbReference>
<sequence>MQKPLPQKGPSHRPVVPRILRPQSQETITLTNIFLLQESTLFSETYGFTPNSYTFMKGSPREKACIMHFLLMIADRHEAQQQFAFLKSEKGSNLIHFRTCDLSLFRDRAYVIASALSNMAGFEVVPRSEFLGFSAKYMNMVFRLSIYCIREQSKRLLRRLSFVDFSAMVENTATDQSAKEGLSGATFFDESLNVAMSSPVIRQVSTVAAGASPGNAGLNFSPGPLVPYCSTQISFASEELDAEALLTERISDIYRELLNAEKDQAYYESVIRCLTRYNYEVMTPSSENVPRPRVPANIGDALCLLQALSKELQDIPLDAYTFLKQIGNTQSPGLRLEDQSNEAAYPEIEISQLRELYETKVQPSSVNFPLICAGAVSLLRNALSDEALHSINQKLFPCPHVDVPDHASPNCYYEKQLVGIQSSIKSLQAQITALRKDSNPGLHPSDTVMEDAFTEAILQALGDTENTSTNASNQRYIEDNRAVQDPRVVDKEQLRMSLRATARTWEVDKLSSRLHKTFSNGKQAIPVSTFVADGTEGRLSNTVYLGDE</sequence>
<evidence type="ECO:0000313" key="2">
    <source>
        <dbReference type="Proteomes" id="UP000008974"/>
    </source>
</evidence>